<feature type="transmembrane region" description="Helical" evidence="2">
    <location>
        <begin position="157"/>
        <end position="180"/>
    </location>
</feature>
<evidence type="ECO:0000256" key="1">
    <source>
        <dbReference type="ARBA" id="ARBA00004141"/>
    </source>
</evidence>
<feature type="transmembrane region" description="Helical" evidence="2">
    <location>
        <begin position="114"/>
        <end position="136"/>
    </location>
</feature>
<feature type="transmembrane region" description="Helical" evidence="2">
    <location>
        <begin position="84"/>
        <end position="102"/>
    </location>
</feature>
<feature type="transmembrane region" description="Helical" evidence="2">
    <location>
        <begin position="53"/>
        <end position="72"/>
    </location>
</feature>
<feature type="transmembrane region" description="Helical" evidence="2">
    <location>
        <begin position="397"/>
        <end position="420"/>
    </location>
</feature>
<reference evidence="4" key="1">
    <citation type="submission" date="2020-01" db="EMBL/GenBank/DDBJ databases">
        <authorList>
            <consortium name="DOE Joint Genome Institute"/>
            <person name="Haridas S."/>
            <person name="Albert R."/>
            <person name="Binder M."/>
            <person name="Bloem J."/>
            <person name="Labutti K."/>
            <person name="Salamov A."/>
            <person name="Andreopoulos B."/>
            <person name="Baker S.E."/>
            <person name="Barry K."/>
            <person name="Bills G."/>
            <person name="Bluhm B.H."/>
            <person name="Cannon C."/>
            <person name="Castanera R."/>
            <person name="Culley D.E."/>
            <person name="Daum C."/>
            <person name="Ezra D."/>
            <person name="Gonzalez J.B."/>
            <person name="Henrissat B."/>
            <person name="Kuo A."/>
            <person name="Liang C."/>
            <person name="Lipzen A."/>
            <person name="Lutzoni F."/>
            <person name="Magnuson J."/>
            <person name="Mondo S."/>
            <person name="Nolan M."/>
            <person name="Ohm R."/>
            <person name="Pangilinan J."/>
            <person name="Park H.-J."/>
            <person name="Ramirez L."/>
            <person name="Alfaro M."/>
            <person name="Sun H."/>
            <person name="Tritt A."/>
            <person name="Yoshinaga Y."/>
            <person name="Zwiers L.-H."/>
            <person name="Turgeon B.G."/>
            <person name="Goodwin S.B."/>
            <person name="Spatafora J.W."/>
            <person name="Crous P.W."/>
            <person name="Grigoriev I.V."/>
        </authorList>
    </citation>
    <scope>NUCLEOTIDE SEQUENCE</scope>
    <source>
        <strain evidence="4">CBS 342.82</strain>
    </source>
</reference>
<keyword evidence="3" id="KW-1185">Reference proteome</keyword>
<keyword evidence="2" id="KW-1133">Transmembrane helix</keyword>
<name>A0A6J3MGZ0_9PEZI</name>
<feature type="transmembrane region" description="Helical" evidence="2">
    <location>
        <begin position="12"/>
        <end position="33"/>
    </location>
</feature>
<dbReference type="PANTHER" id="PTHR23524:SF1">
    <property type="entry name" value="MRH DOMAIN-CONTAINING PROTEIN-RELATED"/>
    <property type="match status" value="1"/>
</dbReference>
<organism evidence="4">
    <name type="scientific">Dissoconium aciculare CBS 342.82</name>
    <dbReference type="NCBI Taxonomy" id="1314786"/>
    <lineage>
        <taxon>Eukaryota</taxon>
        <taxon>Fungi</taxon>
        <taxon>Dikarya</taxon>
        <taxon>Ascomycota</taxon>
        <taxon>Pezizomycotina</taxon>
        <taxon>Dothideomycetes</taxon>
        <taxon>Dothideomycetidae</taxon>
        <taxon>Mycosphaerellales</taxon>
        <taxon>Dissoconiaceae</taxon>
        <taxon>Dissoconium</taxon>
    </lineage>
</organism>
<sequence length="552" mass="57790">MALLPKVTASRLQVATYLLGIALFSISFLVFLNSTISFVVTSVVGRRERVGDAVGTLGFADEILAIIACPLWGLLSDRIGTRPVAVMGYSIIGVSLICLVQSTNVYPDMLLSRLGFSLGGAACSTMVTAILPAMVAQDSAQAANAERDTYETKSADTAQIAGIVGLFTGVGALLALAVFLPLPALFQSKGQSQAESVRTSYYIVAAIAFAVALFTFFGLRNLPGEAGKTWRGTFRTPYDETTSLDTEGNLHTTISPAPTYISLIKESVKLGFTDHDIGLGYLGGFVARASSVAISLFIPLFVNAYFVHNGLCTANPDNSKDIKENCERAYKLAAALSGIAETAALLCAPLFGVLAGRAAKGRSEWPLLFATLFGIVGYVSFGLLRNPDAFHGHGGEWALLSVTFVGISQIGAIVCSLGMLGRGIHRRSDADGAGLDSSLGTGAQSAPGDEVSNEGAEAAPLLSTESADSTNVSLDRSRLKGSIAGIYSLVGGVGILLLTKLGGALFDSWSVGAPFFLMAIFNGVLCLAILAVSGRGAVRTQLSRVRRTRRDD</sequence>
<reference evidence="4" key="2">
    <citation type="submission" date="2020-04" db="EMBL/GenBank/DDBJ databases">
        <authorList>
            <consortium name="NCBI Genome Project"/>
        </authorList>
    </citation>
    <scope>NUCLEOTIDE SEQUENCE</scope>
    <source>
        <strain evidence="4">CBS 342.82</strain>
    </source>
</reference>
<evidence type="ECO:0000313" key="3">
    <source>
        <dbReference type="Proteomes" id="UP000504637"/>
    </source>
</evidence>
<dbReference type="OrthoDB" id="18110at2759"/>
<proteinExistence type="predicted"/>
<dbReference type="GO" id="GO:0022857">
    <property type="term" value="F:transmembrane transporter activity"/>
    <property type="evidence" value="ECO:0007669"/>
    <property type="project" value="InterPro"/>
</dbReference>
<comment type="subcellular location">
    <subcellularLocation>
        <location evidence="1">Membrane</location>
        <topology evidence="1">Multi-pass membrane protein</topology>
    </subcellularLocation>
</comment>
<keyword evidence="2" id="KW-0812">Transmembrane</keyword>
<gene>
    <name evidence="4" type="ORF">K489DRAFT_309712</name>
</gene>
<dbReference type="InterPro" id="IPR036259">
    <property type="entry name" value="MFS_trans_sf"/>
</dbReference>
<evidence type="ECO:0000256" key="2">
    <source>
        <dbReference type="SAM" id="Phobius"/>
    </source>
</evidence>
<dbReference type="Proteomes" id="UP000504637">
    <property type="component" value="Unplaced"/>
</dbReference>
<feature type="transmembrane region" description="Helical" evidence="2">
    <location>
        <begin position="367"/>
        <end position="385"/>
    </location>
</feature>
<dbReference type="SUPFAM" id="SSF103473">
    <property type="entry name" value="MFS general substrate transporter"/>
    <property type="match status" value="1"/>
</dbReference>
<dbReference type="GeneID" id="54358451"/>
<accession>A0A6J3MGZ0</accession>
<dbReference type="PANTHER" id="PTHR23524">
    <property type="entry name" value="TRANSPORTER, PUTATIVE (AFU_ORTHOLOGUE AFUA_8G04850)-RELATED"/>
    <property type="match status" value="1"/>
</dbReference>
<evidence type="ECO:0000313" key="4">
    <source>
        <dbReference type="RefSeq" id="XP_033464169.1"/>
    </source>
</evidence>
<protein>
    <submittedName>
        <fullName evidence="4">MFS general substrate transporter</fullName>
    </submittedName>
</protein>
<reference evidence="4" key="3">
    <citation type="submission" date="2025-08" db="UniProtKB">
        <authorList>
            <consortium name="RefSeq"/>
        </authorList>
    </citation>
    <scope>IDENTIFICATION</scope>
    <source>
        <strain evidence="4">CBS 342.82</strain>
    </source>
</reference>
<dbReference type="AlphaFoldDB" id="A0A6J3MGZ0"/>
<keyword evidence="2" id="KW-0472">Membrane</keyword>
<feature type="transmembrane region" description="Helical" evidence="2">
    <location>
        <begin position="200"/>
        <end position="219"/>
    </location>
</feature>
<dbReference type="Pfam" id="PF07690">
    <property type="entry name" value="MFS_1"/>
    <property type="match status" value="1"/>
</dbReference>
<dbReference type="RefSeq" id="XP_033464169.1">
    <property type="nucleotide sequence ID" value="XM_033600651.1"/>
</dbReference>
<feature type="transmembrane region" description="Helical" evidence="2">
    <location>
        <begin position="515"/>
        <end position="538"/>
    </location>
</feature>
<feature type="transmembrane region" description="Helical" evidence="2">
    <location>
        <begin position="483"/>
        <end position="503"/>
    </location>
</feature>
<dbReference type="InterPro" id="IPR011701">
    <property type="entry name" value="MFS"/>
</dbReference>
<dbReference type="Gene3D" id="1.20.1250.20">
    <property type="entry name" value="MFS general substrate transporter like domains"/>
    <property type="match status" value="1"/>
</dbReference>
<feature type="transmembrane region" description="Helical" evidence="2">
    <location>
        <begin position="279"/>
        <end position="301"/>
    </location>
</feature>
<dbReference type="GO" id="GO:0016020">
    <property type="term" value="C:membrane"/>
    <property type="evidence" value="ECO:0007669"/>
    <property type="project" value="UniProtKB-SubCell"/>
</dbReference>